<sequence>MHLHFLVKLPAPADFSKGEGRQRLQPVLQFNRMAQQPSRHTVEWIKQQQAEAGVDVRKALKLRKKLPLWLDDSPFDRVPERVPLPESRDGSSTASDPGDRDGNAAKSSLEAIDRDDTFIQPWLIPLPPSLPPSPRQQLAQWLAAKESKRETPLPRQPYRLVLDRAESVFDHIKRGNIRKNPRLQRTSITLYEYYDDSTATRVEIDTAQEIPRFCGMREGLKGRVFLVEDLSTKTINTLGETFGITPEFFEEHLLNSGYGGAKYDDPPARSWKTARLNKPYVSLQWFRPVYRRPPLFSNRDREKLLDLQGNGLEYISGNSSISLKAATNIFRAEWDLRVDPRRTAKEMGEFGLVERASIWKKQDENMEYETVIVLLDPLPTISISHDLTLRITKETIAESGGSDNRGIGNSSGMENRVLIIEGDNTSEGFAIPIENPRREETSRPVLDWLLRRRRPEVDRRKVHVRTSFQVLVKQMAPRKPITIDLEEALLTGGNSLSKLQEELNETRSTRQAMHDIAGDNTAPIHVLQILFQTIHQDTSTLLGVLNQILSDIEVDILDDTKMEDRLASWRQLISKAEGELLELKTSTKSFVVFLGFKFPAETSAATSDDKPGIIRDVVDLFQEIDQMLTRLRHASTSLTSNMGLLDSRRSIDEAHAVTRLTELAFLFIPLSFSSSIFGMEIEPFKDPVPLWNFFVVAISVTAFAYLMRLTMRSQWLGNLKQSVKQDVRRYAEQNGMPVQVRSLSMLLLLQWFGSILERSSKATWSWIGRKGRMAAIGLWRVVGFPVTLTLLIGTVAVAPIAVLWTRDIDRGVQGAVTFVIILALVGLVGVPYWRRSDANFRSAFPRFVMRLLRRIPPSTRSLLLWATGIAGCVVIPLALIWTRPLASGIKAGLTAAILVILIPFVVFLGLRGLLSVRRAESSDTGESFVSSLYSYASDTSYAASLSEATVRQPRSSHSQRTNNP</sequence>
<proteinExistence type="predicted"/>
<dbReference type="InterPro" id="IPR045863">
    <property type="entry name" value="CorA_TM1_TM2"/>
</dbReference>
<feature type="transmembrane region" description="Helical" evidence="6">
    <location>
        <begin position="777"/>
        <end position="802"/>
    </location>
</feature>
<feature type="transmembrane region" description="Helical" evidence="6">
    <location>
        <begin position="862"/>
        <end position="881"/>
    </location>
</feature>
<dbReference type="Pfam" id="PF01544">
    <property type="entry name" value="CorA"/>
    <property type="match status" value="1"/>
</dbReference>
<dbReference type="EMBL" id="DS499599">
    <property type="protein sequence ID" value="EDP49516.1"/>
    <property type="molecule type" value="Genomic_DNA"/>
</dbReference>
<organism evidence="7 8">
    <name type="scientific">Aspergillus fumigatus (strain CBS 144.89 / FGSC A1163 / CEA10)</name>
    <name type="common">Neosartorya fumigata</name>
    <dbReference type="NCBI Taxonomy" id="451804"/>
    <lineage>
        <taxon>Eukaryota</taxon>
        <taxon>Fungi</taxon>
        <taxon>Dikarya</taxon>
        <taxon>Ascomycota</taxon>
        <taxon>Pezizomycotina</taxon>
        <taxon>Eurotiomycetes</taxon>
        <taxon>Eurotiomycetidae</taxon>
        <taxon>Eurotiales</taxon>
        <taxon>Aspergillaceae</taxon>
        <taxon>Aspergillus</taxon>
        <taxon>Aspergillus subgen. Fumigati</taxon>
    </lineage>
</organism>
<evidence type="ECO:0000313" key="7">
    <source>
        <dbReference type="EMBL" id="EDP49516.1"/>
    </source>
</evidence>
<keyword evidence="4 6" id="KW-0472">Membrane</keyword>
<dbReference type="AlphaFoldDB" id="B0Y7Y5"/>
<protein>
    <submittedName>
        <fullName evidence="7">Uncharacterized protein</fullName>
    </submittedName>
</protein>
<keyword evidence="3 6" id="KW-1133">Transmembrane helix</keyword>
<keyword evidence="2 6" id="KW-0812">Transmembrane</keyword>
<dbReference type="HOGENOM" id="CLU_312617_0_0_1"/>
<evidence type="ECO:0000256" key="4">
    <source>
        <dbReference type="ARBA" id="ARBA00023136"/>
    </source>
</evidence>
<comment type="subcellular location">
    <subcellularLocation>
        <location evidence="1">Membrane</location>
        <topology evidence="1">Multi-pass membrane protein</topology>
    </subcellularLocation>
</comment>
<feature type="transmembrane region" description="Helical" evidence="6">
    <location>
        <begin position="893"/>
        <end position="914"/>
    </location>
</feature>
<dbReference type="GO" id="GO:0046873">
    <property type="term" value="F:metal ion transmembrane transporter activity"/>
    <property type="evidence" value="ECO:0007669"/>
    <property type="project" value="InterPro"/>
</dbReference>
<reference evidence="7 8" key="1">
    <citation type="journal article" date="2008" name="PLoS Genet.">
        <title>Genomic islands in the pathogenic filamentous fungus Aspergillus fumigatus.</title>
        <authorList>
            <person name="Fedorova N.D."/>
            <person name="Khaldi N."/>
            <person name="Joardar V.S."/>
            <person name="Maiti R."/>
            <person name="Amedeo P."/>
            <person name="Anderson M.J."/>
            <person name="Crabtree J."/>
            <person name="Silva J.C."/>
            <person name="Badger J.H."/>
            <person name="Albarraq A."/>
            <person name="Angiuoli S."/>
            <person name="Bussey H."/>
            <person name="Bowyer P."/>
            <person name="Cotty P.J."/>
            <person name="Dyer P.S."/>
            <person name="Egan A."/>
            <person name="Galens K."/>
            <person name="Fraser-Liggett C.M."/>
            <person name="Haas B.J."/>
            <person name="Inman J.M."/>
            <person name="Kent R."/>
            <person name="Lemieux S."/>
            <person name="Malavazi I."/>
            <person name="Orvis J."/>
            <person name="Roemer T."/>
            <person name="Ronning C.M."/>
            <person name="Sundaram J.P."/>
            <person name="Sutton G."/>
            <person name="Turner G."/>
            <person name="Venter J.C."/>
            <person name="White O.R."/>
            <person name="Whitty B.R."/>
            <person name="Youngman P."/>
            <person name="Wolfe K.H."/>
            <person name="Goldman G.H."/>
            <person name="Wortman J.R."/>
            <person name="Jiang B."/>
            <person name="Denning D.W."/>
            <person name="Nierman W.C."/>
        </authorList>
    </citation>
    <scope>NUCLEOTIDE SEQUENCE [LARGE SCALE GENOMIC DNA]</scope>
    <source>
        <strain evidence="8">CBS 144.89 / FGSC A1163 / CEA10</strain>
    </source>
</reference>
<feature type="region of interest" description="Disordered" evidence="5">
    <location>
        <begin position="77"/>
        <end position="105"/>
    </location>
</feature>
<keyword evidence="8" id="KW-1185">Reference proteome</keyword>
<feature type="transmembrane region" description="Helical" evidence="6">
    <location>
        <begin position="814"/>
        <end position="833"/>
    </location>
</feature>
<dbReference type="OrthoDB" id="3231000at2759"/>
<dbReference type="VEuPathDB" id="FungiDB:AFUB_075460"/>
<accession>B0Y7Y5</accession>
<dbReference type="InterPro" id="IPR002523">
    <property type="entry name" value="MgTranspt_CorA/ZnTranspt_ZntB"/>
</dbReference>
<evidence type="ECO:0000256" key="2">
    <source>
        <dbReference type="ARBA" id="ARBA00022692"/>
    </source>
</evidence>
<evidence type="ECO:0000256" key="3">
    <source>
        <dbReference type="ARBA" id="ARBA00022989"/>
    </source>
</evidence>
<dbReference type="GO" id="GO:0016020">
    <property type="term" value="C:membrane"/>
    <property type="evidence" value="ECO:0007669"/>
    <property type="project" value="UniProtKB-SubCell"/>
</dbReference>
<name>B0Y7Y5_ASPFC</name>
<gene>
    <name evidence="7" type="ORF">AFUB_075460</name>
</gene>
<dbReference type="Proteomes" id="UP000001699">
    <property type="component" value="Unassembled WGS sequence"/>
</dbReference>
<evidence type="ECO:0000256" key="6">
    <source>
        <dbReference type="SAM" id="Phobius"/>
    </source>
</evidence>
<evidence type="ECO:0000256" key="1">
    <source>
        <dbReference type="ARBA" id="ARBA00004141"/>
    </source>
</evidence>
<evidence type="ECO:0000256" key="5">
    <source>
        <dbReference type="SAM" id="MobiDB-lite"/>
    </source>
</evidence>
<feature type="transmembrane region" description="Helical" evidence="6">
    <location>
        <begin position="688"/>
        <end position="707"/>
    </location>
</feature>
<dbReference type="SUPFAM" id="SSF144083">
    <property type="entry name" value="Magnesium transport protein CorA, transmembrane region"/>
    <property type="match status" value="1"/>
</dbReference>
<evidence type="ECO:0000313" key="8">
    <source>
        <dbReference type="Proteomes" id="UP000001699"/>
    </source>
</evidence>
<dbReference type="Gene3D" id="1.20.58.340">
    <property type="entry name" value="Magnesium transport protein CorA, transmembrane region"/>
    <property type="match status" value="1"/>
</dbReference>